<gene>
    <name evidence="2" type="ORF">FR698_05520</name>
</gene>
<dbReference type="Proteomes" id="UP000321201">
    <property type="component" value="Unassembled WGS sequence"/>
</dbReference>
<feature type="transmembrane region" description="Helical" evidence="1">
    <location>
        <begin position="17"/>
        <end position="38"/>
    </location>
</feature>
<keyword evidence="3" id="KW-1185">Reference proteome</keyword>
<keyword evidence="1" id="KW-0472">Membrane</keyword>
<evidence type="ECO:0000313" key="2">
    <source>
        <dbReference type="EMBL" id="TXF12684.1"/>
    </source>
</evidence>
<dbReference type="RefSeq" id="WP_147799176.1">
    <property type="nucleotide sequence ID" value="NZ_VPFL01000005.1"/>
</dbReference>
<organism evidence="2 3">
    <name type="scientific">Pelomicrobium methylotrophicum</name>
    <dbReference type="NCBI Taxonomy" id="2602750"/>
    <lineage>
        <taxon>Bacteria</taxon>
        <taxon>Pseudomonadati</taxon>
        <taxon>Pseudomonadota</taxon>
        <taxon>Hydrogenophilia</taxon>
        <taxon>Hydrogenophilia incertae sedis</taxon>
        <taxon>Pelomicrobium</taxon>
    </lineage>
</organism>
<dbReference type="AlphaFoldDB" id="A0A5C7EWG6"/>
<evidence type="ECO:0000313" key="3">
    <source>
        <dbReference type="Proteomes" id="UP000321201"/>
    </source>
</evidence>
<keyword evidence="1" id="KW-0812">Transmembrane</keyword>
<dbReference type="InParanoid" id="A0A5C7EWG6"/>
<dbReference type="OrthoDB" id="5609302at2"/>
<protein>
    <submittedName>
        <fullName evidence="2">Uncharacterized protein</fullName>
    </submittedName>
</protein>
<comment type="caution">
    <text evidence="2">The sequence shown here is derived from an EMBL/GenBank/DDBJ whole genome shotgun (WGS) entry which is preliminary data.</text>
</comment>
<keyword evidence="1" id="KW-1133">Transmembrane helix</keyword>
<name>A0A5C7EWG6_9PROT</name>
<evidence type="ECO:0000256" key="1">
    <source>
        <dbReference type="SAM" id="Phobius"/>
    </source>
</evidence>
<reference evidence="2 3" key="1">
    <citation type="submission" date="2019-08" db="EMBL/GenBank/DDBJ databases">
        <title>Pelomicrobium methylotrophicum gen. nov., sp. nov. a moderately thermophilic, facultatively anaerobic, lithoautotrophic and methylotrophic bacterium isolated from a terrestrial mud volcano.</title>
        <authorList>
            <person name="Slobodkina G.B."/>
            <person name="Merkel A.Y."/>
            <person name="Slobodkin A.I."/>
        </authorList>
    </citation>
    <scope>NUCLEOTIDE SEQUENCE [LARGE SCALE GENOMIC DNA]</scope>
    <source>
        <strain evidence="2 3">SM250</strain>
    </source>
</reference>
<dbReference type="EMBL" id="VPFL01000005">
    <property type="protein sequence ID" value="TXF12684.1"/>
    <property type="molecule type" value="Genomic_DNA"/>
</dbReference>
<proteinExistence type="predicted"/>
<accession>A0A5C7EWG6</accession>
<feature type="transmembrane region" description="Helical" evidence="1">
    <location>
        <begin position="50"/>
        <end position="70"/>
    </location>
</feature>
<sequence length="112" mass="12569">MESDLHSRINAMFYRDLAMAACLVLLLWLTIAFVYLAIDRFVGDPAIRAALLIGAAFVLVFNTASIVAMIKHYTEDKFHIYSLDIRHLDENRARIAATQPQAKKAETATARS</sequence>